<sequence>MTGPVQRLLRRLSRPSSEREREELQATSAQAGSVPADQLIDRQLCQCTGTVRSLSLRPRAGEAPALVVDLDDGHRTLTVIWLGRRRIAGIHPGVMLTVRGRVSLRKGSPTMFNPSYEINPPKTAE</sequence>
<feature type="region of interest" description="Disordered" evidence="1">
    <location>
        <begin position="1"/>
        <end position="35"/>
    </location>
</feature>
<keyword evidence="3" id="KW-1185">Reference proteome</keyword>
<evidence type="ECO:0000313" key="2">
    <source>
        <dbReference type="EMBL" id="NHN56899.1"/>
    </source>
</evidence>
<protein>
    <submittedName>
        <fullName evidence="2">OB-fold nucleic acid binding domain-containing protein</fullName>
    </submittedName>
</protein>
<proteinExistence type="predicted"/>
<dbReference type="RefSeq" id="WP_166197618.1">
    <property type="nucleotide sequence ID" value="NZ_JAAOIV010000011.1"/>
</dbReference>
<evidence type="ECO:0000313" key="3">
    <source>
        <dbReference type="Proteomes" id="UP000744769"/>
    </source>
</evidence>
<comment type="caution">
    <text evidence="2">The sequence shown here is derived from an EMBL/GenBank/DDBJ whole genome shotgun (WGS) entry which is preliminary data.</text>
</comment>
<reference evidence="2" key="1">
    <citation type="submission" date="2020-03" db="EMBL/GenBank/DDBJ databases">
        <title>Draft sequencing of Calidifontibacter sp. DB0510.</title>
        <authorList>
            <person name="Kim D.-U."/>
        </authorList>
    </citation>
    <scope>NUCLEOTIDE SEQUENCE</scope>
    <source>
        <strain evidence="2">DB0510</strain>
    </source>
</reference>
<dbReference type="AlphaFoldDB" id="A0A967EBF9"/>
<gene>
    <name evidence="2" type="ORF">G9U51_14065</name>
</gene>
<dbReference type="Proteomes" id="UP000744769">
    <property type="component" value="Unassembled WGS sequence"/>
</dbReference>
<dbReference type="Gene3D" id="2.40.50.140">
    <property type="entry name" value="Nucleic acid-binding proteins"/>
    <property type="match status" value="1"/>
</dbReference>
<dbReference type="CDD" id="cd04488">
    <property type="entry name" value="RecG_wedge_OBF"/>
    <property type="match status" value="1"/>
</dbReference>
<evidence type="ECO:0000256" key="1">
    <source>
        <dbReference type="SAM" id="MobiDB-lite"/>
    </source>
</evidence>
<organism evidence="2 3">
    <name type="scientific">Metallococcus carri</name>
    <dbReference type="NCBI Taxonomy" id="1656884"/>
    <lineage>
        <taxon>Bacteria</taxon>
        <taxon>Bacillati</taxon>
        <taxon>Actinomycetota</taxon>
        <taxon>Actinomycetes</taxon>
        <taxon>Micrococcales</taxon>
        <taxon>Dermacoccaceae</taxon>
        <taxon>Metallococcus</taxon>
    </lineage>
</organism>
<dbReference type="InterPro" id="IPR012340">
    <property type="entry name" value="NA-bd_OB-fold"/>
</dbReference>
<name>A0A967EBF9_9MICO</name>
<accession>A0A967EBF9</accession>
<dbReference type="EMBL" id="JAAOIV010000011">
    <property type="protein sequence ID" value="NHN56899.1"/>
    <property type="molecule type" value="Genomic_DNA"/>
</dbReference>